<gene>
    <name evidence="1" type="ORF">X929_01905</name>
</gene>
<dbReference type="AlphaFoldDB" id="A0A2K1P4L9"/>
<evidence type="ECO:0000313" key="2">
    <source>
        <dbReference type="Proteomes" id="UP000236434"/>
    </source>
</evidence>
<dbReference type="EMBL" id="AZRL01000004">
    <property type="protein sequence ID" value="PNR97721.1"/>
    <property type="molecule type" value="Genomic_DNA"/>
</dbReference>
<reference evidence="1 2" key="1">
    <citation type="submission" date="2013-12" db="EMBL/GenBank/DDBJ databases">
        <title>Comparative genomics of Petrotoga isolates.</title>
        <authorList>
            <person name="Nesbo C.L."/>
            <person name="Charchuk R."/>
            <person name="Chow K."/>
        </authorList>
    </citation>
    <scope>NUCLEOTIDE SEQUENCE [LARGE SCALE GENOMIC DNA]</scope>
    <source>
        <strain evidence="1 2">DSM 13574</strain>
    </source>
</reference>
<organism evidence="1 2">
    <name type="scientific">Petrotoga olearia DSM 13574</name>
    <dbReference type="NCBI Taxonomy" id="1122955"/>
    <lineage>
        <taxon>Bacteria</taxon>
        <taxon>Thermotogati</taxon>
        <taxon>Thermotogota</taxon>
        <taxon>Thermotogae</taxon>
        <taxon>Petrotogales</taxon>
        <taxon>Petrotogaceae</taxon>
        <taxon>Petrotoga</taxon>
    </lineage>
</organism>
<dbReference type="Proteomes" id="UP000236434">
    <property type="component" value="Unassembled WGS sequence"/>
</dbReference>
<evidence type="ECO:0000313" key="1">
    <source>
        <dbReference type="EMBL" id="PNR97721.1"/>
    </source>
</evidence>
<name>A0A2K1P4L9_9BACT</name>
<proteinExistence type="predicted"/>
<protein>
    <submittedName>
        <fullName evidence="1">Uncharacterized protein</fullName>
    </submittedName>
</protein>
<dbReference type="RefSeq" id="WP_103066361.1">
    <property type="nucleotide sequence ID" value="NZ_AZRL01000004.1"/>
</dbReference>
<sequence length="194" mass="23604">MIKLYLGYYLEALTDNQLEVLDKLKFETYERENILRFRKEARSKKEIVQLLKILKTFEIVPGYALQKNDDFYDFDEETTKKNELIIDELGEGFLFFLLSILEKEKEAIQKDRETLKGIIESLSYDYMVQINIWNRYGYARLYIKQDDEDIGFLDLIHKWYKSEPEYEQFFKDLMKDKRILNLSQYFLKKEGYIK</sequence>
<comment type="caution">
    <text evidence="1">The sequence shown here is derived from an EMBL/GenBank/DDBJ whole genome shotgun (WGS) entry which is preliminary data.</text>
</comment>
<dbReference type="OrthoDB" id="45842at2"/>
<accession>A0A2K1P4L9</accession>